<proteinExistence type="predicted"/>
<dbReference type="SUPFAM" id="SSF82895">
    <property type="entry name" value="TSP-1 type 1 repeat"/>
    <property type="match status" value="1"/>
</dbReference>
<dbReference type="InterPro" id="IPR002049">
    <property type="entry name" value="LE_dom"/>
</dbReference>
<dbReference type="Gene3D" id="2.170.300.10">
    <property type="entry name" value="Tie2 ligand-binding domain superfamily"/>
    <property type="match status" value="1"/>
</dbReference>
<dbReference type="AlphaFoldDB" id="A0A8S3TFU8"/>
<name>A0A8S3TFU8_MYTED</name>
<dbReference type="OrthoDB" id="6090599at2759"/>
<dbReference type="PROSITE" id="PS00022">
    <property type="entry name" value="EGF_1"/>
    <property type="match status" value="1"/>
</dbReference>
<dbReference type="InterPro" id="IPR036383">
    <property type="entry name" value="TSP1_rpt_sf"/>
</dbReference>
<dbReference type="InterPro" id="IPR000884">
    <property type="entry name" value="TSP1_rpt"/>
</dbReference>
<dbReference type="EMBL" id="CAJPWZ010001986">
    <property type="protein sequence ID" value="CAG2228042.1"/>
    <property type="molecule type" value="Genomic_DNA"/>
</dbReference>
<dbReference type="Proteomes" id="UP000683360">
    <property type="component" value="Unassembled WGS sequence"/>
</dbReference>
<dbReference type="PROSITE" id="PS50092">
    <property type="entry name" value="TSP1"/>
    <property type="match status" value="1"/>
</dbReference>
<dbReference type="InterPro" id="IPR000742">
    <property type="entry name" value="EGF"/>
</dbReference>
<organism evidence="2 3">
    <name type="scientific">Mytilus edulis</name>
    <name type="common">Blue mussel</name>
    <dbReference type="NCBI Taxonomy" id="6550"/>
    <lineage>
        <taxon>Eukaryota</taxon>
        <taxon>Metazoa</taxon>
        <taxon>Spiralia</taxon>
        <taxon>Lophotrochozoa</taxon>
        <taxon>Mollusca</taxon>
        <taxon>Bivalvia</taxon>
        <taxon>Autobranchia</taxon>
        <taxon>Pteriomorphia</taxon>
        <taxon>Mytilida</taxon>
        <taxon>Mytiloidea</taxon>
        <taxon>Mytilidae</taxon>
        <taxon>Mytilinae</taxon>
        <taxon>Mytilus</taxon>
    </lineage>
</organism>
<dbReference type="Pfam" id="PF00090">
    <property type="entry name" value="TSP_1"/>
    <property type="match status" value="1"/>
</dbReference>
<comment type="caution">
    <text evidence="2">The sequence shown here is derived from an EMBL/GenBank/DDBJ whole genome shotgun (WGS) entry which is preliminary data.</text>
</comment>
<evidence type="ECO:0000259" key="1">
    <source>
        <dbReference type="PROSITE" id="PS00022"/>
    </source>
</evidence>
<reference evidence="2" key="1">
    <citation type="submission" date="2021-03" db="EMBL/GenBank/DDBJ databases">
        <authorList>
            <person name="Bekaert M."/>
        </authorList>
    </citation>
    <scope>NUCLEOTIDE SEQUENCE</scope>
</reference>
<sequence>MVNTTTKADFQETTVTADSIVDVTQIIIRIGEKMSFLMDVKLICIVSCMICVVNSELTKELKKQIVDGLAKGSDIVDDLTKYHDDQVFNSIHKMSNFLGHVNGFASFLKNYDPKTDKNDLTRMKTTFVRASEKLKEIRGPRKMGPFLRKVFFEIRTTEFSFNLLNNFLNKIERLSCMNKKDCYNKLQETVELFKYDLDVKEHLDALMETSLAKRFYSKTSISTGVDQSVCEFSKIMDTMKKVLINAFKAEQIIMFYEKITNEKFNSIKEINHWNALVYKLREKTYDVIRACHDAETCEDSCGSGQCVKWPKINLKTCSCPAYTEGQQCQIQNQIDTIEKIYKTVSVTSGIPKLADTAYSIKNFALSPTKCIHETFENINNFIVKTTNRSPKTALSEDDLGIYYATFLKLQYYIYKVEGYVSCRRLAHLNNDALAHINMYAQKFPEILFSIHKFIIGNEAFSVFVQEPILEKFILRNFNRVKGCSSEYKKLVDSFWQRIQLMQLRGYLTWLQTLNLLSKPTSQVVNMYSERVKSQLTTMNKITCSPEVKLSQIINCNGGYYVTGKVSLSAICKSGYYRVGLPEFNCQQTLPKCTSCNCNKVGSTSTACNKESGQCNCKYRFYGTKCEKRDCVWSSWSGWSSCSKQCDYGGSHSRTRSHSFRKFGNGRQCSGNFNETKSCFIKCCRGYQRGNQCCYRHPTFSKLL</sequence>
<evidence type="ECO:0000313" key="3">
    <source>
        <dbReference type="Proteomes" id="UP000683360"/>
    </source>
</evidence>
<dbReference type="CDD" id="cd00055">
    <property type="entry name" value="EGF_Lam"/>
    <property type="match status" value="1"/>
</dbReference>
<dbReference type="Pfam" id="PF00053">
    <property type="entry name" value="EGF_laminin"/>
    <property type="match status" value="1"/>
</dbReference>
<keyword evidence="3" id="KW-1185">Reference proteome</keyword>
<protein>
    <recommendedName>
        <fullName evidence="1">EGF-like domain-containing protein</fullName>
    </recommendedName>
</protein>
<dbReference type="Gene3D" id="2.20.100.10">
    <property type="entry name" value="Thrombospondin type-1 (TSP1) repeat"/>
    <property type="match status" value="1"/>
</dbReference>
<evidence type="ECO:0000313" key="2">
    <source>
        <dbReference type="EMBL" id="CAG2228042.1"/>
    </source>
</evidence>
<feature type="domain" description="EGF-like" evidence="1">
    <location>
        <begin position="317"/>
        <end position="328"/>
    </location>
</feature>
<dbReference type="SMART" id="SM00209">
    <property type="entry name" value="TSP1"/>
    <property type="match status" value="1"/>
</dbReference>
<gene>
    <name evidence="2" type="ORF">MEDL_41013</name>
</gene>
<accession>A0A8S3TFU8</accession>